<dbReference type="EMBL" id="JAUHLN010000003">
    <property type="protein sequence ID" value="MDN4074450.1"/>
    <property type="molecule type" value="Genomic_DNA"/>
</dbReference>
<protein>
    <submittedName>
        <fullName evidence="1">Uncharacterized protein</fullName>
    </submittedName>
</protein>
<dbReference type="RefSeq" id="WP_290400578.1">
    <property type="nucleotide sequence ID" value="NZ_JAUHLN010000003.1"/>
</dbReference>
<proteinExistence type="predicted"/>
<name>A0ABT8E986_9BACL</name>
<evidence type="ECO:0000313" key="1">
    <source>
        <dbReference type="EMBL" id="MDN4074450.1"/>
    </source>
</evidence>
<dbReference type="Gene3D" id="2.60.20.10">
    <property type="entry name" value="Crystallins"/>
    <property type="match status" value="1"/>
</dbReference>
<keyword evidence="2" id="KW-1185">Reference proteome</keyword>
<organism evidence="1 2">
    <name type="scientific">Fictibacillus terranigra</name>
    <dbReference type="NCBI Taxonomy" id="3058424"/>
    <lineage>
        <taxon>Bacteria</taxon>
        <taxon>Bacillati</taxon>
        <taxon>Bacillota</taxon>
        <taxon>Bacilli</taxon>
        <taxon>Bacillales</taxon>
        <taxon>Fictibacillaceae</taxon>
        <taxon>Fictibacillus</taxon>
    </lineage>
</organism>
<comment type="caution">
    <text evidence="1">The sequence shown here is derived from an EMBL/GenBank/DDBJ whole genome shotgun (WGS) entry which is preliminary data.</text>
</comment>
<evidence type="ECO:0000313" key="2">
    <source>
        <dbReference type="Proteomes" id="UP001168694"/>
    </source>
</evidence>
<gene>
    <name evidence="1" type="ORF">QYF49_15820</name>
</gene>
<accession>A0ABT8E986</accession>
<sequence>MSHRVCKDTEYWLVHFCNFCDVISSLKTAGESSGTEVCYNSFRGEPCKTFPPGQDIAYVGDGWNDQISYVHVLR</sequence>
<reference evidence="1" key="1">
    <citation type="submission" date="2023-06" db="EMBL/GenBank/DDBJ databases">
        <title>Draft Genome Sequences of Representative Paenibacillus Polymyxa, Bacillus cereus, Fictibacillus sp., and Brevibacillus agri Strains Isolated from Amazonian Dark Earth.</title>
        <authorList>
            <person name="Pellegrinetti T.A."/>
            <person name="Cunha I.C.M."/>
            <person name="Chaves M.G."/>
            <person name="Freitas A.S."/>
            <person name="Silva A.V.R."/>
            <person name="Tsai S.M."/>
            <person name="Mendes L.W."/>
        </authorList>
    </citation>
    <scope>NUCLEOTIDE SEQUENCE</scope>
    <source>
        <strain evidence="1">CENA-BCM004</strain>
    </source>
</reference>
<dbReference type="Proteomes" id="UP001168694">
    <property type="component" value="Unassembled WGS sequence"/>
</dbReference>